<keyword evidence="2" id="KW-1185">Reference proteome</keyword>
<comment type="caution">
    <text evidence="1">The sequence shown here is derived from an EMBL/GenBank/DDBJ whole genome shotgun (WGS) entry which is preliminary data.</text>
</comment>
<accession>A0A843W3B1</accession>
<dbReference type="EMBL" id="NMUH01003088">
    <property type="protein sequence ID" value="MQM03739.1"/>
    <property type="molecule type" value="Genomic_DNA"/>
</dbReference>
<gene>
    <name evidence="1" type="ORF">Taro_036525</name>
</gene>
<dbReference type="Proteomes" id="UP000652761">
    <property type="component" value="Unassembled WGS sequence"/>
</dbReference>
<sequence length="102" mass="12017">PFMDSDALIRHFLYEENALFLAIDEAIADECILHDDRSYYLTMEDLINVVGFEWDQNGKKIHASELAWQQYMQFNPLAAWFKGRRLSIRNDLVNLFKDWGSA</sequence>
<dbReference type="AlphaFoldDB" id="A0A843W3B1"/>
<protein>
    <submittedName>
        <fullName evidence="1">Uncharacterized protein</fullName>
    </submittedName>
</protein>
<organism evidence="1 2">
    <name type="scientific">Colocasia esculenta</name>
    <name type="common">Wild taro</name>
    <name type="synonym">Arum esculentum</name>
    <dbReference type="NCBI Taxonomy" id="4460"/>
    <lineage>
        <taxon>Eukaryota</taxon>
        <taxon>Viridiplantae</taxon>
        <taxon>Streptophyta</taxon>
        <taxon>Embryophyta</taxon>
        <taxon>Tracheophyta</taxon>
        <taxon>Spermatophyta</taxon>
        <taxon>Magnoliopsida</taxon>
        <taxon>Liliopsida</taxon>
        <taxon>Araceae</taxon>
        <taxon>Aroideae</taxon>
        <taxon>Colocasieae</taxon>
        <taxon>Colocasia</taxon>
    </lineage>
</organism>
<name>A0A843W3B1_COLES</name>
<evidence type="ECO:0000313" key="2">
    <source>
        <dbReference type="Proteomes" id="UP000652761"/>
    </source>
</evidence>
<reference evidence="1" key="1">
    <citation type="submission" date="2017-07" db="EMBL/GenBank/DDBJ databases">
        <title>Taro Niue Genome Assembly and Annotation.</title>
        <authorList>
            <person name="Atibalentja N."/>
            <person name="Keating K."/>
            <person name="Fields C.J."/>
        </authorList>
    </citation>
    <scope>NUCLEOTIDE SEQUENCE</scope>
    <source>
        <strain evidence="1">Niue_2</strain>
        <tissue evidence="1">Leaf</tissue>
    </source>
</reference>
<evidence type="ECO:0000313" key="1">
    <source>
        <dbReference type="EMBL" id="MQM03739.1"/>
    </source>
</evidence>
<proteinExistence type="predicted"/>
<feature type="non-terminal residue" evidence="1">
    <location>
        <position position="1"/>
    </location>
</feature>